<proteinExistence type="predicted"/>
<evidence type="ECO:0000313" key="2">
    <source>
        <dbReference type="Proteomes" id="UP000805649"/>
    </source>
</evidence>
<name>A0ACC3YR41_COLTU</name>
<dbReference type="EMBL" id="VUJX02000007">
    <property type="protein sequence ID" value="KAL0934393.1"/>
    <property type="molecule type" value="Genomic_DNA"/>
</dbReference>
<comment type="caution">
    <text evidence="1">The sequence shown here is derived from an EMBL/GenBank/DDBJ whole genome shotgun (WGS) entry which is preliminary data.</text>
</comment>
<gene>
    <name evidence="1" type="ORF">CTRU02_211192</name>
</gene>
<accession>A0ACC3YR41</accession>
<keyword evidence="2" id="KW-1185">Reference proteome</keyword>
<organism evidence="1 2">
    <name type="scientific">Colletotrichum truncatum</name>
    <name type="common">Anthracnose fungus</name>
    <name type="synonym">Colletotrichum capsici</name>
    <dbReference type="NCBI Taxonomy" id="5467"/>
    <lineage>
        <taxon>Eukaryota</taxon>
        <taxon>Fungi</taxon>
        <taxon>Dikarya</taxon>
        <taxon>Ascomycota</taxon>
        <taxon>Pezizomycotina</taxon>
        <taxon>Sordariomycetes</taxon>
        <taxon>Hypocreomycetidae</taxon>
        <taxon>Glomerellales</taxon>
        <taxon>Glomerellaceae</taxon>
        <taxon>Colletotrichum</taxon>
        <taxon>Colletotrichum truncatum species complex</taxon>
    </lineage>
</organism>
<sequence>MVNIAVAGGTGDVGRTIVEVISSNPKNKIFTLSRKVKINPAPKGDNSVIIVDYSSVDDLKRALEVYEIDVVISCLALIDEATSHAEINLIRAANGSSKTTRMISSLWSIPSPPEYVPNFPFTIVTCIWIEELKKTTLEYTRIINGHFSDYYGYPFVKSHLKHADFLIDIANKTAVIPGTGDDKVAFTYSFDVAHYVDALVSTDIQWPKESKIIGDILTVNELVQMAEEARGQKFTIYRDSIENLHAFQPTELPSHADAYKLFPKLMLQMMFAVLSQWITQGLFDISLDGSLNRLFSHIKTKSVREIIKEAW</sequence>
<evidence type="ECO:0000313" key="1">
    <source>
        <dbReference type="EMBL" id="KAL0934393.1"/>
    </source>
</evidence>
<reference evidence="1 2" key="1">
    <citation type="journal article" date="2020" name="Phytopathology">
        <title>Genome Sequence Resources of Colletotrichum truncatum, C. plurivorum, C. musicola, and C. sojae: Four Species Pathogenic to Soybean (Glycine max).</title>
        <authorList>
            <person name="Rogerio F."/>
            <person name="Boufleur T.R."/>
            <person name="Ciampi-Guillardi M."/>
            <person name="Sukno S.A."/>
            <person name="Thon M.R."/>
            <person name="Massola Junior N.S."/>
            <person name="Baroncelli R."/>
        </authorList>
    </citation>
    <scope>NUCLEOTIDE SEQUENCE [LARGE SCALE GENOMIC DNA]</scope>
    <source>
        <strain evidence="1 2">CMES1059</strain>
    </source>
</reference>
<dbReference type="Proteomes" id="UP000805649">
    <property type="component" value="Unassembled WGS sequence"/>
</dbReference>
<protein>
    <submittedName>
        <fullName evidence="1">NmrA-like family protein</fullName>
    </submittedName>
</protein>